<dbReference type="AlphaFoldDB" id="A0A9X3IYA9"/>
<dbReference type="Pfam" id="PF25056">
    <property type="entry name" value="DUF7793"/>
    <property type="match status" value="1"/>
</dbReference>
<dbReference type="Proteomes" id="UP001150924">
    <property type="component" value="Unassembled WGS sequence"/>
</dbReference>
<sequence length="147" mass="16351">MSESFIPRDARGVIDTRTERLWLHPDGYVIAEVKPGLVADLDDAIKNVEAVATLAAGIPRPLLLDMRAHASFATRECREYYAGSEAQRVNLAAAMLVRSNVSRVIGNFFLGLNKTRFPFRLFADVDEAIAWLRSFITKDPSAPSDRT</sequence>
<keyword evidence="3" id="KW-1185">Reference proteome</keyword>
<name>A0A9X3IYA9_9BACT</name>
<dbReference type="Gene3D" id="3.40.970.30">
    <property type="entry name" value="yp_829618.1 like domains"/>
    <property type="match status" value="1"/>
</dbReference>
<protein>
    <recommendedName>
        <fullName evidence="1">DUF7793 domain-containing protein</fullName>
    </recommendedName>
</protein>
<evidence type="ECO:0000313" key="3">
    <source>
        <dbReference type="Proteomes" id="UP001150924"/>
    </source>
</evidence>
<reference evidence="2" key="1">
    <citation type="submission" date="2022-11" db="EMBL/GenBank/DDBJ databases">
        <title>Minimal conservation of predation-associated metabolite biosynthetic gene clusters underscores biosynthetic potential of Myxococcota including descriptions for ten novel species: Archangium lansinium sp. nov., Myxococcus landrumus sp. nov., Nannocystis bai.</title>
        <authorList>
            <person name="Ahearne A."/>
            <person name="Stevens C."/>
            <person name="Phillips K."/>
        </authorList>
    </citation>
    <scope>NUCLEOTIDE SEQUENCE</scope>
    <source>
        <strain evidence="2">Na p29</strain>
    </source>
</reference>
<organism evidence="2 3">
    <name type="scientific">Nannocystis pusilla</name>
    <dbReference type="NCBI Taxonomy" id="889268"/>
    <lineage>
        <taxon>Bacteria</taxon>
        <taxon>Pseudomonadati</taxon>
        <taxon>Myxococcota</taxon>
        <taxon>Polyangia</taxon>
        <taxon>Nannocystales</taxon>
        <taxon>Nannocystaceae</taxon>
        <taxon>Nannocystis</taxon>
    </lineage>
</organism>
<proteinExistence type="predicted"/>
<dbReference type="Gene3D" id="3.40.1680.10">
    <property type="entry name" value="yp_829618.1 domain like"/>
    <property type="match status" value="1"/>
</dbReference>
<evidence type="ECO:0000259" key="1">
    <source>
        <dbReference type="Pfam" id="PF25056"/>
    </source>
</evidence>
<comment type="caution">
    <text evidence="2">The sequence shown here is derived from an EMBL/GenBank/DDBJ whole genome shotgun (WGS) entry which is preliminary data.</text>
</comment>
<accession>A0A9X3IYA9</accession>
<gene>
    <name evidence="2" type="ORF">OV079_20310</name>
</gene>
<dbReference type="EMBL" id="JAPNKE010000002">
    <property type="protein sequence ID" value="MCY1007855.1"/>
    <property type="molecule type" value="Genomic_DNA"/>
</dbReference>
<dbReference type="RefSeq" id="WP_267770492.1">
    <property type="nucleotide sequence ID" value="NZ_JAPNKE010000002.1"/>
</dbReference>
<evidence type="ECO:0000313" key="2">
    <source>
        <dbReference type="EMBL" id="MCY1007855.1"/>
    </source>
</evidence>
<dbReference type="InterPro" id="IPR056695">
    <property type="entry name" value="DUF7793"/>
</dbReference>
<feature type="domain" description="DUF7793" evidence="1">
    <location>
        <begin position="22"/>
        <end position="135"/>
    </location>
</feature>